<organism evidence="2 3">
    <name type="scientific">Bifidobacterium pseudolongum subsp. globosum</name>
    <dbReference type="NCBI Taxonomy" id="1690"/>
    <lineage>
        <taxon>Bacteria</taxon>
        <taxon>Bacillati</taxon>
        <taxon>Actinomycetota</taxon>
        <taxon>Actinomycetes</taxon>
        <taxon>Bifidobacteriales</taxon>
        <taxon>Bifidobacteriaceae</taxon>
        <taxon>Bifidobacterium</taxon>
    </lineage>
</organism>
<dbReference type="RefSeq" id="WP_101430277.1">
    <property type="nucleotide sequence ID" value="NZ_PCGZ01000010.1"/>
</dbReference>
<evidence type="ECO:0000313" key="3">
    <source>
        <dbReference type="Proteomes" id="UP000233730"/>
    </source>
</evidence>
<dbReference type="EMBL" id="PCGZ01000010">
    <property type="protein sequence ID" value="PKU89162.1"/>
    <property type="molecule type" value="Genomic_DNA"/>
</dbReference>
<dbReference type="PANTHER" id="PTHR11496">
    <property type="entry name" value="ALCOHOL DEHYDROGENASE"/>
    <property type="match status" value="1"/>
</dbReference>
<dbReference type="Pfam" id="PF25137">
    <property type="entry name" value="ADH_Fe_C"/>
    <property type="match status" value="1"/>
</dbReference>
<dbReference type="PANTHER" id="PTHR11496:SF102">
    <property type="entry name" value="ALCOHOL DEHYDROGENASE 4"/>
    <property type="match status" value="1"/>
</dbReference>
<sequence length="117" mass="12780">MVYRMIFNQTAYFGRGAIKEIPTEAKARGFTKAFIVTDPVLVENGTVKKVTDVLDEAVQAVAQLTRDLGNPTTISEVGATEEDLEPLAADAFADVCTPGNPRKATQEDILEIYRSLM</sequence>
<feature type="domain" description="Fe-containing alcohol dehydrogenase-like C-terminal" evidence="1">
    <location>
        <begin position="52"/>
        <end position="116"/>
    </location>
</feature>
<dbReference type="GO" id="GO:0046872">
    <property type="term" value="F:metal ion binding"/>
    <property type="evidence" value="ECO:0007669"/>
    <property type="project" value="InterPro"/>
</dbReference>
<protein>
    <submittedName>
        <fullName evidence="2">1,2-propanediol oxidoreductase</fullName>
    </submittedName>
</protein>
<dbReference type="GO" id="GO:0004022">
    <property type="term" value="F:alcohol dehydrogenase (NAD+) activity"/>
    <property type="evidence" value="ECO:0007669"/>
    <property type="project" value="TreeGrafter"/>
</dbReference>
<evidence type="ECO:0000313" key="2">
    <source>
        <dbReference type="EMBL" id="PKU89162.1"/>
    </source>
</evidence>
<reference evidence="2 3" key="1">
    <citation type="submission" date="2017-10" db="EMBL/GenBank/DDBJ databases">
        <title>Bifidobacterium genomics.</title>
        <authorList>
            <person name="Lugli G.A."/>
            <person name="Milani C."/>
            <person name="Mancabelli L."/>
        </authorList>
    </citation>
    <scope>NUCLEOTIDE SEQUENCE [LARGE SCALE GENOMIC DNA]</scope>
    <source>
        <strain evidence="2 3">1524B</strain>
    </source>
</reference>
<dbReference type="InterPro" id="IPR039697">
    <property type="entry name" value="Alcohol_dehydrogenase_Fe"/>
</dbReference>
<dbReference type="Proteomes" id="UP000233730">
    <property type="component" value="Unassembled WGS sequence"/>
</dbReference>
<accession>A0A2N3QEW0</accession>
<comment type="caution">
    <text evidence="2">The sequence shown here is derived from an EMBL/GenBank/DDBJ whole genome shotgun (WGS) entry which is preliminary data.</text>
</comment>
<dbReference type="SUPFAM" id="SSF56796">
    <property type="entry name" value="Dehydroquinate synthase-like"/>
    <property type="match status" value="2"/>
</dbReference>
<name>A0A2N3QEW0_9BIFI</name>
<evidence type="ECO:0000259" key="1">
    <source>
        <dbReference type="Pfam" id="PF25137"/>
    </source>
</evidence>
<proteinExistence type="predicted"/>
<dbReference type="InterPro" id="IPR056798">
    <property type="entry name" value="ADH_Fe_C"/>
</dbReference>
<gene>
    <name evidence="2" type="ORF">CQR46_1545</name>
</gene>
<dbReference type="Gene3D" id="1.20.1090.10">
    <property type="entry name" value="Dehydroquinate synthase-like - alpha domain"/>
    <property type="match status" value="1"/>
</dbReference>
<dbReference type="AlphaFoldDB" id="A0A2N3QEW0"/>